<accession>A0A486XWS0</accession>
<dbReference type="SUPFAM" id="SSF82714">
    <property type="entry name" value="Multidrug efflux transporter AcrB TolC docking domain, DN and DC subdomains"/>
    <property type="match status" value="2"/>
</dbReference>
<keyword evidence="1" id="KW-0812">Transmembrane</keyword>
<dbReference type="InterPro" id="IPR027463">
    <property type="entry name" value="AcrB_DN_DC_subdom"/>
</dbReference>
<feature type="transmembrane region" description="Helical" evidence="1">
    <location>
        <begin position="978"/>
        <end position="1004"/>
    </location>
</feature>
<keyword evidence="1" id="KW-1133">Transmembrane helix</keyword>
<protein>
    <submittedName>
        <fullName evidence="2">RND multidrug efflux transporter Acriflavin resistance protein</fullName>
    </submittedName>
</protein>
<dbReference type="SUPFAM" id="SSF82693">
    <property type="entry name" value="Multidrug efflux transporter AcrB pore domain, PN1, PN2, PC1 and PC2 subdomains"/>
    <property type="match status" value="3"/>
</dbReference>
<evidence type="ECO:0000313" key="2">
    <source>
        <dbReference type="EMBL" id="VHO06235.1"/>
    </source>
</evidence>
<dbReference type="GO" id="GO:0042910">
    <property type="term" value="F:xenobiotic transmembrane transporter activity"/>
    <property type="evidence" value="ECO:0007669"/>
    <property type="project" value="TreeGrafter"/>
</dbReference>
<dbReference type="Pfam" id="PF00873">
    <property type="entry name" value="ACR_tran"/>
    <property type="match status" value="1"/>
</dbReference>
<dbReference type="SUPFAM" id="SSF82866">
    <property type="entry name" value="Multidrug efflux transporter AcrB transmembrane domain"/>
    <property type="match status" value="2"/>
</dbReference>
<dbReference type="PANTHER" id="PTHR32063:SF14">
    <property type="entry name" value="BLL4319 PROTEIN"/>
    <property type="match status" value="1"/>
</dbReference>
<dbReference type="Gene3D" id="3.30.70.1440">
    <property type="entry name" value="Multidrug efflux transporter AcrB pore domain"/>
    <property type="match status" value="1"/>
</dbReference>
<dbReference type="Gene3D" id="3.30.70.1320">
    <property type="entry name" value="Multidrug efflux transporter AcrB pore domain like"/>
    <property type="match status" value="1"/>
</dbReference>
<feature type="transmembrane region" description="Helical" evidence="1">
    <location>
        <begin position="335"/>
        <end position="354"/>
    </location>
</feature>
<dbReference type="InterPro" id="IPR001036">
    <property type="entry name" value="Acrflvin-R"/>
</dbReference>
<name>A0A486XWS0_9GAMM</name>
<dbReference type="Gene3D" id="1.20.1640.10">
    <property type="entry name" value="Multidrug efflux transporter AcrB transmembrane domain"/>
    <property type="match status" value="2"/>
</dbReference>
<feature type="transmembrane region" description="Helical" evidence="1">
    <location>
        <begin position="901"/>
        <end position="924"/>
    </location>
</feature>
<dbReference type="PRINTS" id="PR00702">
    <property type="entry name" value="ACRIFLAVINRP"/>
</dbReference>
<dbReference type="Gene3D" id="3.30.2090.10">
    <property type="entry name" value="Multidrug efflux transporter AcrB TolC docking domain, DN and DC subdomains"/>
    <property type="match status" value="2"/>
</dbReference>
<feature type="transmembrane region" description="Helical" evidence="1">
    <location>
        <begin position="432"/>
        <end position="452"/>
    </location>
</feature>
<feature type="transmembrane region" description="Helical" evidence="1">
    <location>
        <begin position="522"/>
        <end position="543"/>
    </location>
</feature>
<dbReference type="PANTHER" id="PTHR32063">
    <property type="match status" value="1"/>
</dbReference>
<sequence length="1029" mass="110564">MSQPLQHNDLPSLAIRRPVLIVVLNLLIIIAGLAALNAIEVRELPDVDRPIVSVTAAYPGGSPETVDTEVTSKLEGAVARVSGVKSINASSEEGSSRIRVEFRPGTNLDDAANETREAVSRVQRELPDAVERLAIIKADNDAESVVSLAVSSDTLDLESLTERAETDLAPLFLSIPGVADVRLNGDRERVLRVLLDPLRLTSFNLSVTDVAAALRQAPFDVPAGSMKSTDQQLIVRADATSVSAEQIEDIIISGNTRIGDVATVYFGPADAQSLVRLDGKPVIGLGVIRQARSNTIEISDEVLAMVEQLKTRFPDLQLQVTADDAEFIRSSVQEVITSLLLTIILVVATLWLFIGSGPATIVPALSIPVSLIGALAAIWLMGFSINILTLLALVLATGLIVDDAIVVTENIQRRRAMGLGARAAAVIGTREVFFAVVATTAVLVAVFVPIAFLPSTAGRLFREFGGVLAIAVIISSFVALSLVPALTARLPVKTVTANGLSAVGNRMLNWYQRSLHFALDKAWWVFIASMIAGAAAISLYSYLNNELMPTEDRGSVRIFARGPDGVGLNFMDRQADKMEDILLPYVNGGDIDSIYTVVGQWDPNLAFITVPLKHWDERSRSQQEIIEEIRGPLAAIPGAPARAFGSNSLNLRGQGGGLELALTGQSYAAIFAAAQAFSKVIQQQLPQLGMPRISYQPTQPQLRVNIDRRRAQELDVPLSDIATTLRVAINGDDLTDLNVGDQAVPIILQAQTNQIQDPTDLANLYVGSSTGALVPLSSLAYISEEGVAAELERQAQRRAIEIEMELPADLPLQQAVEQLRSLAEQHLPSDIGLIFLGEALTFEETAREITLTYVLAFIIVLLVLAAQFESVNSAVVVMATVPFGIAAALFALFLTGTSINIYSQIGLVMLIGLLAKNAILLVEFADQLRDQGYEVRKAVEQAASIRLRPITMTLLSTLLGALPLILSSGAGAEARNAIGWVVFGGLGIAVVFTLYLTPVLYLALARFAKPRADETKRLQTELQQAEQLE</sequence>
<dbReference type="AlphaFoldDB" id="A0A486XWS0"/>
<feature type="transmembrane region" description="Helical" evidence="1">
    <location>
        <begin position="875"/>
        <end position="895"/>
    </location>
</feature>
<organism evidence="2">
    <name type="scientific">Rheinheimera sp. BAL341</name>
    <dbReference type="NCBI Taxonomy" id="1708203"/>
    <lineage>
        <taxon>Bacteria</taxon>
        <taxon>Pseudomonadati</taxon>
        <taxon>Pseudomonadota</taxon>
        <taxon>Gammaproteobacteria</taxon>
        <taxon>Chromatiales</taxon>
        <taxon>Chromatiaceae</taxon>
        <taxon>Rheinheimera</taxon>
    </lineage>
</organism>
<evidence type="ECO:0000256" key="1">
    <source>
        <dbReference type="SAM" id="Phobius"/>
    </source>
</evidence>
<feature type="transmembrane region" description="Helical" evidence="1">
    <location>
        <begin position="850"/>
        <end position="868"/>
    </location>
</feature>
<feature type="transmembrane region" description="Helical" evidence="1">
    <location>
        <begin position="464"/>
        <end position="483"/>
    </location>
</feature>
<dbReference type="EMBL" id="CAAJGR010000025">
    <property type="protein sequence ID" value="VHO06235.1"/>
    <property type="molecule type" value="Genomic_DNA"/>
</dbReference>
<feature type="transmembrane region" description="Helical" evidence="1">
    <location>
        <begin position="361"/>
        <end position="381"/>
    </location>
</feature>
<feature type="transmembrane region" description="Helical" evidence="1">
    <location>
        <begin position="20"/>
        <end position="39"/>
    </location>
</feature>
<gene>
    <name evidence="2" type="ORF">BAL341_3270</name>
</gene>
<keyword evidence="1" id="KW-0472">Membrane</keyword>
<feature type="transmembrane region" description="Helical" evidence="1">
    <location>
        <begin position="387"/>
        <end position="411"/>
    </location>
</feature>
<feature type="transmembrane region" description="Helical" evidence="1">
    <location>
        <begin position="945"/>
        <end position="966"/>
    </location>
</feature>
<dbReference type="Gene3D" id="3.30.70.1430">
    <property type="entry name" value="Multidrug efflux transporter AcrB pore domain"/>
    <property type="match status" value="2"/>
</dbReference>
<proteinExistence type="predicted"/>
<dbReference type="GO" id="GO:0005886">
    <property type="term" value="C:plasma membrane"/>
    <property type="evidence" value="ECO:0007669"/>
    <property type="project" value="TreeGrafter"/>
</dbReference>
<reference evidence="2" key="1">
    <citation type="submission" date="2019-04" db="EMBL/GenBank/DDBJ databases">
        <authorList>
            <person name="Brambilla D."/>
        </authorList>
    </citation>
    <scope>NUCLEOTIDE SEQUENCE</scope>
    <source>
        <strain evidence="2">BAL1</strain>
    </source>
</reference>